<comment type="subcellular location">
    <subcellularLocation>
        <location evidence="1 6">Nucleus</location>
    </subcellularLocation>
</comment>
<evidence type="ECO:0000256" key="5">
    <source>
        <dbReference type="ARBA" id="ARBA00023242"/>
    </source>
</evidence>
<reference evidence="10" key="1">
    <citation type="submission" date="2025-05" db="UniProtKB">
        <authorList>
            <consortium name="EnsemblMetazoa"/>
        </authorList>
    </citation>
    <scope>IDENTIFICATION</scope>
</reference>
<dbReference type="SMART" id="SM00425">
    <property type="entry name" value="TBOX"/>
    <property type="match status" value="1"/>
</dbReference>
<keyword evidence="8" id="KW-0812">Transmembrane</keyword>
<dbReference type="CDD" id="cd20681">
    <property type="entry name" value="T-box_Drosocross-like"/>
    <property type="match status" value="1"/>
</dbReference>
<dbReference type="SUPFAM" id="SSF49417">
    <property type="entry name" value="p53-like transcription factors"/>
    <property type="match status" value="1"/>
</dbReference>
<keyword evidence="4" id="KW-0804">Transcription</keyword>
<dbReference type="PRINTS" id="PR00937">
    <property type="entry name" value="TBOX"/>
</dbReference>
<dbReference type="InterPro" id="IPR036960">
    <property type="entry name" value="T-box_sf"/>
</dbReference>
<dbReference type="Pfam" id="PF00907">
    <property type="entry name" value="T-box"/>
    <property type="match status" value="1"/>
</dbReference>
<organism evidence="10 11">
    <name type="scientific">Diabrotica virgifera virgifera</name>
    <name type="common">western corn rootworm</name>
    <dbReference type="NCBI Taxonomy" id="50390"/>
    <lineage>
        <taxon>Eukaryota</taxon>
        <taxon>Metazoa</taxon>
        <taxon>Ecdysozoa</taxon>
        <taxon>Arthropoda</taxon>
        <taxon>Hexapoda</taxon>
        <taxon>Insecta</taxon>
        <taxon>Pterygota</taxon>
        <taxon>Neoptera</taxon>
        <taxon>Endopterygota</taxon>
        <taxon>Coleoptera</taxon>
        <taxon>Polyphaga</taxon>
        <taxon>Cucujiformia</taxon>
        <taxon>Chrysomeloidea</taxon>
        <taxon>Chrysomelidae</taxon>
        <taxon>Galerucinae</taxon>
        <taxon>Diabroticina</taxon>
        <taxon>Diabroticites</taxon>
        <taxon>Diabrotica</taxon>
    </lineage>
</organism>
<evidence type="ECO:0000256" key="1">
    <source>
        <dbReference type="ARBA" id="ARBA00004123"/>
    </source>
</evidence>
<dbReference type="PROSITE" id="PS01283">
    <property type="entry name" value="TBOX_1"/>
    <property type="match status" value="1"/>
</dbReference>
<dbReference type="InterPro" id="IPR001699">
    <property type="entry name" value="TF_T-box"/>
</dbReference>
<keyword evidence="2" id="KW-0805">Transcription regulation</keyword>
<comment type="caution">
    <text evidence="6">Lacks conserved residue(s) required for the propagation of feature annotation.</text>
</comment>
<feature type="compositionally biased region" description="Low complexity" evidence="7">
    <location>
        <begin position="527"/>
        <end position="543"/>
    </location>
</feature>
<evidence type="ECO:0000256" key="7">
    <source>
        <dbReference type="SAM" id="MobiDB-lite"/>
    </source>
</evidence>
<dbReference type="InterPro" id="IPR018186">
    <property type="entry name" value="TF_T-box_CS"/>
</dbReference>
<keyword evidence="8" id="KW-0472">Membrane</keyword>
<evidence type="ECO:0000313" key="11">
    <source>
        <dbReference type="Proteomes" id="UP001652700"/>
    </source>
</evidence>
<evidence type="ECO:0000313" key="10">
    <source>
        <dbReference type="EnsemblMetazoa" id="XP_050507150.1"/>
    </source>
</evidence>
<keyword evidence="3 6" id="KW-0238">DNA-binding</keyword>
<dbReference type="PANTHER" id="PTHR11267">
    <property type="entry name" value="T-BOX PROTEIN-RELATED"/>
    <property type="match status" value="1"/>
</dbReference>
<proteinExistence type="predicted"/>
<name>A0ABM5KAD4_DIAVI</name>
<feature type="region of interest" description="Disordered" evidence="7">
    <location>
        <begin position="447"/>
        <end position="582"/>
    </location>
</feature>
<accession>A0ABM5KAD4</accession>
<dbReference type="InterPro" id="IPR046360">
    <property type="entry name" value="T-box_DNA-bd"/>
</dbReference>
<dbReference type="RefSeq" id="XP_050507150.1">
    <property type="nucleotide sequence ID" value="XM_050651193.1"/>
</dbReference>
<evidence type="ECO:0000256" key="4">
    <source>
        <dbReference type="ARBA" id="ARBA00023163"/>
    </source>
</evidence>
<dbReference type="Gene3D" id="2.60.40.820">
    <property type="entry name" value="Transcription factor, T-box"/>
    <property type="match status" value="1"/>
</dbReference>
<feature type="compositionally biased region" description="Basic and acidic residues" evidence="7">
    <location>
        <begin position="486"/>
        <end position="497"/>
    </location>
</feature>
<keyword evidence="11" id="KW-1185">Reference proteome</keyword>
<evidence type="ECO:0000256" key="8">
    <source>
        <dbReference type="SAM" id="Phobius"/>
    </source>
</evidence>
<keyword evidence="5 6" id="KW-0539">Nucleus</keyword>
<protein>
    <recommendedName>
        <fullName evidence="9">T-box domain-containing protein</fullName>
    </recommendedName>
</protein>
<feature type="compositionally biased region" description="Polar residues" evidence="7">
    <location>
        <begin position="447"/>
        <end position="467"/>
    </location>
</feature>
<evidence type="ECO:0000259" key="9">
    <source>
        <dbReference type="PROSITE" id="PS50252"/>
    </source>
</evidence>
<dbReference type="EnsemblMetazoa" id="XM_050651193.1">
    <property type="protein sequence ID" value="XP_050507150.1"/>
    <property type="gene ID" value="LOC114333006"/>
</dbReference>
<dbReference type="InterPro" id="IPR008967">
    <property type="entry name" value="p53-like_TF_DNA-bd_sf"/>
</dbReference>
<feature type="region of interest" description="Disordered" evidence="7">
    <location>
        <begin position="279"/>
        <end position="311"/>
    </location>
</feature>
<feature type="domain" description="T-box" evidence="9">
    <location>
        <begin position="68"/>
        <end position="244"/>
    </location>
</feature>
<dbReference type="PROSITE" id="PS50252">
    <property type="entry name" value="TBOX_3"/>
    <property type="match status" value="1"/>
</dbReference>
<dbReference type="GeneID" id="114333006"/>
<dbReference type="Proteomes" id="UP001652700">
    <property type="component" value="Unplaced"/>
</dbReference>
<evidence type="ECO:0000256" key="2">
    <source>
        <dbReference type="ARBA" id="ARBA00023015"/>
    </source>
</evidence>
<dbReference type="PANTHER" id="PTHR11267:SF204">
    <property type="entry name" value="SPADETAIL"/>
    <property type="match status" value="1"/>
</dbReference>
<keyword evidence="8" id="KW-1133">Transmembrane helix</keyword>
<evidence type="ECO:0000256" key="6">
    <source>
        <dbReference type="PROSITE-ProRule" id="PRU00201"/>
    </source>
</evidence>
<sequence>MDETSGGTSPPENKDAEEDSYAYSTYIFYFIQIQLITVIFSLVICTYNFFFVVCILDFGPALQCQVELKNQDLWKKFYVHETEMIITKTGRRMFPSLQLEVKGLSPNTIYSVVLEMEPVCRNRFKYSASGGWLPSGSEEALIDHRYYIHSESPARGDFWMGQTISFSRVKLTNTFAPPPGQVVLSSMHKYQPKIIISQVCEMSWAPKAIFRFAETQFIAVTAYQNEKITQLKINYNPFAKGFRENGQAKYKRKQARAAKIVNVSEEEEEIIVVDSTVASTPNDRLSESSESSTSTVSCSTESQPRVETTDQDIACDILSPPVATSTPYPVVRPFEYRPVVHPRPMYRYNVYQPYPGYNMPSMPSTSAMLPMPAMPPMVPMLPMPPMPPMPHMPTMWSSNSVCNPPVMPFPGIQVPISIISPSTSASYPSPTYPDPMQPEATYFESNLAESTSQLTPSESGSSRQYDASESQEESQLDLSDQSMEVEVSHSERARTPELRPFGVSQLEASHSRARQLEAIHSRATQREASPSEASQAEPSHSAARQPAPSHSRVRQLKENHARVRQPQRKLTDFSIRAITGCE</sequence>
<feature type="compositionally biased region" description="Low complexity" evidence="7">
    <location>
        <begin position="288"/>
        <end position="302"/>
    </location>
</feature>
<feature type="transmembrane region" description="Helical" evidence="8">
    <location>
        <begin position="26"/>
        <end position="56"/>
    </location>
</feature>
<evidence type="ECO:0000256" key="3">
    <source>
        <dbReference type="ARBA" id="ARBA00023125"/>
    </source>
</evidence>